<dbReference type="SUPFAM" id="SSF47413">
    <property type="entry name" value="lambda repressor-like DNA-binding domains"/>
    <property type="match status" value="1"/>
</dbReference>
<evidence type="ECO:0000256" key="3">
    <source>
        <dbReference type="ARBA" id="ARBA00023163"/>
    </source>
</evidence>
<dbReference type="InterPro" id="IPR001387">
    <property type="entry name" value="Cro/C1-type_HTH"/>
</dbReference>
<comment type="caution">
    <text evidence="5">The sequence shown here is derived from an EMBL/GenBank/DDBJ whole genome shotgun (WGS) entry which is preliminary data.</text>
</comment>
<dbReference type="InterPro" id="IPR050807">
    <property type="entry name" value="TransReg_Diox_bact_type"/>
</dbReference>
<dbReference type="CDD" id="cd00093">
    <property type="entry name" value="HTH_XRE"/>
    <property type="match status" value="1"/>
</dbReference>
<dbReference type="GO" id="GO:0005829">
    <property type="term" value="C:cytosol"/>
    <property type="evidence" value="ECO:0007669"/>
    <property type="project" value="TreeGrafter"/>
</dbReference>
<dbReference type="OrthoDB" id="9814553at2"/>
<dbReference type="PANTHER" id="PTHR46797:SF23">
    <property type="entry name" value="HTH-TYPE TRANSCRIPTIONAL REGULATOR SUTR"/>
    <property type="match status" value="1"/>
</dbReference>
<evidence type="ECO:0000259" key="4">
    <source>
        <dbReference type="PROSITE" id="PS50943"/>
    </source>
</evidence>
<dbReference type="AlphaFoldDB" id="A0A2V5JIL5"/>
<gene>
    <name evidence="5" type="ORF">CVS30_00665</name>
</gene>
<evidence type="ECO:0000313" key="5">
    <source>
        <dbReference type="EMBL" id="PYI40077.1"/>
    </source>
</evidence>
<feature type="domain" description="HTH cro/C1-type" evidence="4">
    <location>
        <begin position="14"/>
        <end position="69"/>
    </location>
</feature>
<organism evidence="5 6">
    <name type="scientific">Arthrobacter psychrolactophilus</name>
    <dbReference type="NCBI Taxonomy" id="92442"/>
    <lineage>
        <taxon>Bacteria</taxon>
        <taxon>Bacillati</taxon>
        <taxon>Actinomycetota</taxon>
        <taxon>Actinomycetes</taxon>
        <taxon>Micrococcales</taxon>
        <taxon>Micrococcaceae</taxon>
        <taxon>Arthrobacter</taxon>
    </lineage>
</organism>
<dbReference type="PROSITE" id="PS50943">
    <property type="entry name" value="HTH_CROC1"/>
    <property type="match status" value="1"/>
</dbReference>
<evidence type="ECO:0000256" key="1">
    <source>
        <dbReference type="ARBA" id="ARBA00023015"/>
    </source>
</evidence>
<evidence type="ECO:0000313" key="6">
    <source>
        <dbReference type="Proteomes" id="UP000247980"/>
    </source>
</evidence>
<protein>
    <submittedName>
        <fullName evidence="5">Transcriptional regulator</fullName>
    </submittedName>
</protein>
<reference evidence="5 6" key="1">
    <citation type="submission" date="2018-05" db="EMBL/GenBank/DDBJ databases">
        <title>Genetic diversity of glacier-inhabiting Cryobacterium bacteria in China and description of Cryobacterium mengkeensis sp. nov. and Arthrobacter glacialis sp. nov.</title>
        <authorList>
            <person name="Liu Q."/>
            <person name="Xin Y.-H."/>
        </authorList>
    </citation>
    <scope>NUCLEOTIDE SEQUENCE [LARGE SCALE GENOMIC DNA]</scope>
    <source>
        <strain evidence="5 6">B7</strain>
    </source>
</reference>
<evidence type="ECO:0000256" key="2">
    <source>
        <dbReference type="ARBA" id="ARBA00023125"/>
    </source>
</evidence>
<name>A0A2V5JIL5_9MICC</name>
<dbReference type="InterPro" id="IPR010982">
    <property type="entry name" value="Lambda_DNA-bd_dom_sf"/>
</dbReference>
<keyword evidence="3" id="KW-0804">Transcription</keyword>
<dbReference type="PANTHER" id="PTHR46797">
    <property type="entry name" value="HTH-TYPE TRANSCRIPTIONAL REGULATOR"/>
    <property type="match status" value="1"/>
</dbReference>
<sequence>MSVCPDYRAFGENLRALRKNKLRQTQEQFASYVLMDRSYISGLERGHRNPTLEIIVRLAQGLGVHPSELLKPLPQAPAMTAAESLG</sequence>
<keyword evidence="6" id="KW-1185">Reference proteome</keyword>
<dbReference type="GO" id="GO:0003677">
    <property type="term" value="F:DNA binding"/>
    <property type="evidence" value="ECO:0007669"/>
    <property type="project" value="UniProtKB-KW"/>
</dbReference>
<dbReference type="Pfam" id="PF01381">
    <property type="entry name" value="HTH_3"/>
    <property type="match status" value="1"/>
</dbReference>
<dbReference type="SMART" id="SM00530">
    <property type="entry name" value="HTH_XRE"/>
    <property type="match status" value="1"/>
</dbReference>
<dbReference type="EMBL" id="QJVC01000001">
    <property type="protein sequence ID" value="PYI40077.1"/>
    <property type="molecule type" value="Genomic_DNA"/>
</dbReference>
<keyword evidence="1" id="KW-0805">Transcription regulation</keyword>
<dbReference type="RefSeq" id="WP_110483403.1">
    <property type="nucleotide sequence ID" value="NZ_QJVC01000001.1"/>
</dbReference>
<proteinExistence type="predicted"/>
<accession>A0A2V5JIL5</accession>
<dbReference type="Gene3D" id="1.10.260.40">
    <property type="entry name" value="lambda repressor-like DNA-binding domains"/>
    <property type="match status" value="1"/>
</dbReference>
<keyword evidence="2" id="KW-0238">DNA-binding</keyword>
<dbReference type="GO" id="GO:0003700">
    <property type="term" value="F:DNA-binding transcription factor activity"/>
    <property type="evidence" value="ECO:0007669"/>
    <property type="project" value="TreeGrafter"/>
</dbReference>
<dbReference type="Proteomes" id="UP000247980">
    <property type="component" value="Unassembled WGS sequence"/>
</dbReference>